<keyword evidence="1" id="KW-0472">Membrane</keyword>
<name>R7Q4E9_CHOCR</name>
<evidence type="ECO:0000313" key="2">
    <source>
        <dbReference type="EMBL" id="CDF33397.1"/>
    </source>
</evidence>
<dbReference type="EMBL" id="HG001644">
    <property type="protein sequence ID" value="CDF33397.1"/>
    <property type="molecule type" value="Genomic_DNA"/>
</dbReference>
<reference evidence="3" key="1">
    <citation type="journal article" date="2013" name="Proc. Natl. Acad. Sci. U.S.A.">
        <title>Genome structure and metabolic features in the red seaweed Chondrus crispus shed light on evolution of the Archaeplastida.</title>
        <authorList>
            <person name="Collen J."/>
            <person name="Porcel B."/>
            <person name="Carre W."/>
            <person name="Ball S.G."/>
            <person name="Chaparro C."/>
            <person name="Tonon T."/>
            <person name="Barbeyron T."/>
            <person name="Michel G."/>
            <person name="Noel B."/>
            <person name="Valentin K."/>
            <person name="Elias M."/>
            <person name="Artiguenave F."/>
            <person name="Arun A."/>
            <person name="Aury J.M."/>
            <person name="Barbosa-Neto J.F."/>
            <person name="Bothwell J.H."/>
            <person name="Bouget F.Y."/>
            <person name="Brillet L."/>
            <person name="Cabello-Hurtado F."/>
            <person name="Capella-Gutierrez S."/>
            <person name="Charrier B."/>
            <person name="Cladiere L."/>
            <person name="Cock J.M."/>
            <person name="Coelho S.M."/>
            <person name="Colleoni C."/>
            <person name="Czjzek M."/>
            <person name="Da Silva C."/>
            <person name="Delage L."/>
            <person name="Denoeud F."/>
            <person name="Deschamps P."/>
            <person name="Dittami S.M."/>
            <person name="Gabaldon T."/>
            <person name="Gachon C.M."/>
            <person name="Groisillier A."/>
            <person name="Herve C."/>
            <person name="Jabbari K."/>
            <person name="Katinka M."/>
            <person name="Kloareg B."/>
            <person name="Kowalczyk N."/>
            <person name="Labadie K."/>
            <person name="Leblanc C."/>
            <person name="Lopez P.J."/>
            <person name="McLachlan D.H."/>
            <person name="Meslet-Cladiere L."/>
            <person name="Moustafa A."/>
            <person name="Nehr Z."/>
            <person name="Nyvall Collen P."/>
            <person name="Panaud O."/>
            <person name="Partensky F."/>
            <person name="Poulain J."/>
            <person name="Rensing S.A."/>
            <person name="Rousvoal S."/>
            <person name="Samson G."/>
            <person name="Symeonidi A."/>
            <person name="Weissenbach J."/>
            <person name="Zambounis A."/>
            <person name="Wincker P."/>
            <person name="Boyen C."/>
        </authorList>
    </citation>
    <scope>NUCLEOTIDE SEQUENCE [LARGE SCALE GENOMIC DNA]</scope>
    <source>
        <strain evidence="3">cv. Stackhouse</strain>
    </source>
</reference>
<keyword evidence="3" id="KW-1185">Reference proteome</keyword>
<accession>R7Q4E9</accession>
<evidence type="ECO:0000313" key="3">
    <source>
        <dbReference type="Proteomes" id="UP000012073"/>
    </source>
</evidence>
<sequence>MHDLQPDSLAPTEPTTTHLAQLILASFSHPDDIRIVYEFLPLLMLRVFGYRQGHGWLETASELPSKDRDALIRFTMPGGPIDTYCRRNSPPRDAAVNFDVDMRFEFPVSSLPLATRDALREGPSAALVRPITDGQSFLAPFLFSSLKDTDEKNVYLSPIDYFYICMVASPTRKWAPSSGQNPARRVRRSASLPSTRALYNRTIASYASALNGTDRVGPNSLFLATCLDFLFMPWASYRPSSEPPVASTNAAESVTSILLALAPAAPSALDLDLDFHPMDVPDELDWRIQTNTSAVYRAAEKMLENVLKHYEPEASLGPLVAYMRILALYIAPWRASIRNGLSACLFPKKKTSSSRSNHRTPSMAAITSTLSSINAHLASPSGSPGNASSVKESQWRTELKERQRSVDDELLRLAIVKAAHRRFPAFPEGSRVLAVLAEAAQAARLAGTWSSRERDMDKAEELKNCLLALRNQIAESERSSARRERSYIGTLAASVGIRLESGVLGGISEMVGVGGSSGVAGVVNMLSGSPHGKNLKELRQRRLSVFRTSDEESVPFLGNVWDRPIAEGENEVVVVWLYWLALRLEPRLGYVPNLRFLGRYWILLLLSIVVCCSYFVRGLMTLSLG</sequence>
<dbReference type="KEGG" id="ccp:CHC_T00002171001"/>
<keyword evidence="1" id="KW-1133">Transmembrane helix</keyword>
<gene>
    <name evidence="2" type="ORF">CHC_T00002171001</name>
</gene>
<organism evidence="2 3">
    <name type="scientific">Chondrus crispus</name>
    <name type="common">Carrageen Irish moss</name>
    <name type="synonym">Polymorpha crispa</name>
    <dbReference type="NCBI Taxonomy" id="2769"/>
    <lineage>
        <taxon>Eukaryota</taxon>
        <taxon>Rhodophyta</taxon>
        <taxon>Florideophyceae</taxon>
        <taxon>Rhodymeniophycidae</taxon>
        <taxon>Gigartinales</taxon>
        <taxon>Gigartinaceae</taxon>
        <taxon>Chondrus</taxon>
    </lineage>
</organism>
<keyword evidence="1" id="KW-0812">Transmembrane</keyword>
<dbReference type="Gramene" id="CDF33397">
    <property type="protein sequence ID" value="CDF33397"/>
    <property type="gene ID" value="CHC_T00002171001"/>
</dbReference>
<protein>
    <submittedName>
        <fullName evidence="2">Uncharacterized protein</fullName>
    </submittedName>
</protein>
<feature type="transmembrane region" description="Helical" evidence="1">
    <location>
        <begin position="600"/>
        <end position="620"/>
    </location>
</feature>
<dbReference type="GeneID" id="17320917"/>
<dbReference type="Proteomes" id="UP000012073">
    <property type="component" value="Unassembled WGS sequence"/>
</dbReference>
<evidence type="ECO:0000256" key="1">
    <source>
        <dbReference type="SAM" id="Phobius"/>
    </source>
</evidence>
<dbReference type="AlphaFoldDB" id="R7Q4E9"/>
<dbReference type="OrthoDB" id="10251508at2759"/>
<proteinExistence type="predicted"/>
<dbReference type="RefSeq" id="XP_005713200.1">
    <property type="nucleotide sequence ID" value="XM_005713143.1"/>
</dbReference>